<dbReference type="NCBIfam" id="TIGR01084">
    <property type="entry name" value="mutY"/>
    <property type="match status" value="1"/>
</dbReference>
<comment type="cofactor">
    <cofactor evidence="14">
        <name>[4Fe-4S] cluster</name>
        <dbReference type="ChEBI" id="CHEBI:49883"/>
    </cofactor>
    <text evidence="14">Binds 1 [4Fe-4S] cluster.</text>
</comment>
<dbReference type="InterPro" id="IPR015797">
    <property type="entry name" value="NUDIX_hydrolase-like_dom_sf"/>
</dbReference>
<reference evidence="16" key="2">
    <citation type="submission" date="2020-09" db="EMBL/GenBank/DDBJ databases">
        <authorList>
            <person name="Sun Q."/>
            <person name="Zhou Y."/>
        </authorList>
    </citation>
    <scope>NUCLEOTIDE SEQUENCE</scope>
    <source>
        <strain evidence="16">CGMCC 1.15763</strain>
    </source>
</reference>
<comment type="function">
    <text evidence="2">Adenine glycosylase active on G-A mispairs. MutY also corrects error-prone DNA synthesis past GO lesions which are due to the oxidatively damaged form of guanine: 7,8-dihydro-8-oxoguanine (8-oxo-dGTP).</text>
</comment>
<organism evidence="16 17">
    <name type="scientific">Polaribacter pacificus</name>
    <dbReference type="NCBI Taxonomy" id="1775173"/>
    <lineage>
        <taxon>Bacteria</taxon>
        <taxon>Pseudomonadati</taxon>
        <taxon>Bacteroidota</taxon>
        <taxon>Flavobacteriia</taxon>
        <taxon>Flavobacteriales</taxon>
        <taxon>Flavobacteriaceae</taxon>
    </lineage>
</organism>
<dbReference type="Gene3D" id="1.10.340.30">
    <property type="entry name" value="Hypothetical protein, domain 2"/>
    <property type="match status" value="1"/>
</dbReference>
<dbReference type="InterPro" id="IPR000445">
    <property type="entry name" value="HhH_motif"/>
</dbReference>
<dbReference type="Pfam" id="PF14815">
    <property type="entry name" value="NUDIX_4"/>
    <property type="match status" value="1"/>
</dbReference>
<dbReference type="GO" id="GO:0046872">
    <property type="term" value="F:metal ion binding"/>
    <property type="evidence" value="ECO:0007669"/>
    <property type="project" value="UniProtKB-UniRule"/>
</dbReference>
<dbReference type="GO" id="GO:0051539">
    <property type="term" value="F:4 iron, 4 sulfur cluster binding"/>
    <property type="evidence" value="ECO:0007669"/>
    <property type="project" value="UniProtKB-UniRule"/>
</dbReference>
<dbReference type="CDD" id="cd00056">
    <property type="entry name" value="ENDO3c"/>
    <property type="match status" value="1"/>
</dbReference>
<keyword evidence="12" id="KW-0234">DNA repair</keyword>
<evidence type="ECO:0000256" key="13">
    <source>
        <dbReference type="ARBA" id="ARBA00023295"/>
    </source>
</evidence>
<dbReference type="Gene3D" id="1.10.1670.10">
    <property type="entry name" value="Helix-hairpin-Helix base-excision DNA repair enzymes (C-terminal)"/>
    <property type="match status" value="1"/>
</dbReference>
<evidence type="ECO:0000256" key="11">
    <source>
        <dbReference type="ARBA" id="ARBA00023014"/>
    </source>
</evidence>
<comment type="caution">
    <text evidence="16">The sequence shown here is derived from an EMBL/GenBank/DDBJ whole genome shotgun (WGS) entry which is preliminary data.</text>
</comment>
<dbReference type="InterPro" id="IPR004035">
    <property type="entry name" value="Endouclease-III_FeS-bd_BS"/>
</dbReference>
<evidence type="ECO:0000256" key="2">
    <source>
        <dbReference type="ARBA" id="ARBA00002933"/>
    </source>
</evidence>
<proteinExistence type="inferred from homology"/>
<evidence type="ECO:0000256" key="12">
    <source>
        <dbReference type="ARBA" id="ARBA00023204"/>
    </source>
</evidence>
<dbReference type="GO" id="GO:0032357">
    <property type="term" value="F:oxidized purine DNA binding"/>
    <property type="evidence" value="ECO:0007669"/>
    <property type="project" value="TreeGrafter"/>
</dbReference>
<feature type="domain" description="HhH-GPD" evidence="15">
    <location>
        <begin position="35"/>
        <end position="186"/>
    </location>
</feature>
<dbReference type="SMART" id="SM00525">
    <property type="entry name" value="FES"/>
    <property type="match status" value="1"/>
</dbReference>
<evidence type="ECO:0000256" key="6">
    <source>
        <dbReference type="ARBA" id="ARBA00022485"/>
    </source>
</evidence>
<keyword evidence="13 14" id="KW-0326">Glycosidase</keyword>
<dbReference type="EMBL" id="BMJW01000001">
    <property type="protein sequence ID" value="GGG94173.1"/>
    <property type="molecule type" value="Genomic_DNA"/>
</dbReference>
<evidence type="ECO:0000256" key="9">
    <source>
        <dbReference type="ARBA" id="ARBA00022801"/>
    </source>
</evidence>
<dbReference type="PROSITE" id="PS00764">
    <property type="entry name" value="ENDONUCLEASE_III_1"/>
    <property type="match status" value="1"/>
</dbReference>
<name>A0A917HWM1_9FLAO</name>
<dbReference type="InterPro" id="IPR003265">
    <property type="entry name" value="HhH-GPD_domain"/>
</dbReference>
<keyword evidence="9" id="KW-0378">Hydrolase</keyword>
<evidence type="ECO:0000256" key="1">
    <source>
        <dbReference type="ARBA" id="ARBA00000843"/>
    </source>
</evidence>
<evidence type="ECO:0000313" key="16">
    <source>
        <dbReference type="EMBL" id="GGG94173.1"/>
    </source>
</evidence>
<dbReference type="InterPro" id="IPR011257">
    <property type="entry name" value="DNA_glycosylase"/>
</dbReference>
<dbReference type="InterPro" id="IPR005760">
    <property type="entry name" value="A/G_AdeGlyc_MutY"/>
</dbReference>
<dbReference type="RefSeq" id="WP_188598107.1">
    <property type="nucleotide sequence ID" value="NZ_BMJW01000001.1"/>
</dbReference>
<evidence type="ECO:0000256" key="3">
    <source>
        <dbReference type="ARBA" id="ARBA00008343"/>
    </source>
</evidence>
<dbReference type="FunFam" id="1.10.340.30:FF:000002">
    <property type="entry name" value="Adenine DNA glycosylase"/>
    <property type="match status" value="1"/>
</dbReference>
<evidence type="ECO:0000256" key="14">
    <source>
        <dbReference type="RuleBase" id="RU365096"/>
    </source>
</evidence>
<dbReference type="Proteomes" id="UP000633278">
    <property type="component" value="Unassembled WGS sequence"/>
</dbReference>
<keyword evidence="10 14" id="KW-0408">Iron</keyword>
<dbReference type="EC" id="3.2.2.31" evidence="4 14"/>
<dbReference type="CDD" id="cd03431">
    <property type="entry name" value="NUDIX_DNA_Glycosylase_C-MutY"/>
    <property type="match status" value="1"/>
</dbReference>
<evidence type="ECO:0000256" key="10">
    <source>
        <dbReference type="ARBA" id="ARBA00023004"/>
    </source>
</evidence>
<dbReference type="InterPro" id="IPR029119">
    <property type="entry name" value="MutY_C"/>
</dbReference>
<evidence type="ECO:0000256" key="5">
    <source>
        <dbReference type="ARBA" id="ARBA00022023"/>
    </source>
</evidence>
<sequence>MTFSNKLIFWYLQNDRDLPWRKTRNPYFIWLSEIMLQQTRVQQGLSYYLVFTKEFPTVFDLANASESKVLKLWQGLGYYSRARNLHATAQYIASDLNGIFPDNYTDLKKLKGVGDYTASAIASICYEHPEAVVDGNVYRVLARHFGRQTAINSSLGIKEFKALAQELIDPKQPGTFNQAIMDFGALHCKPQNPLCTSCPLQNSCVAFTTNTVKELPVKEKKTKVKQRYFNYLVLLTKENKTVFTERKGKGIWQGLYEFPLVETTNSVEESELVYAAEFKKYIKEEAKIVLFNKEDTVHKLSHQHLHTKFWLVKLDEHKDAEISWDTLQKYPVPVLIANFLEELDTLNGYF</sequence>
<evidence type="ECO:0000256" key="7">
    <source>
        <dbReference type="ARBA" id="ARBA00022723"/>
    </source>
</evidence>
<dbReference type="InterPro" id="IPR023170">
    <property type="entry name" value="HhH_base_excis_C"/>
</dbReference>
<reference evidence="16" key="1">
    <citation type="journal article" date="2014" name="Int. J. Syst. Evol. Microbiol.">
        <title>Complete genome sequence of Corynebacterium casei LMG S-19264T (=DSM 44701T), isolated from a smear-ripened cheese.</title>
        <authorList>
            <consortium name="US DOE Joint Genome Institute (JGI-PGF)"/>
            <person name="Walter F."/>
            <person name="Albersmeier A."/>
            <person name="Kalinowski J."/>
            <person name="Ruckert C."/>
        </authorList>
    </citation>
    <scope>NUCLEOTIDE SEQUENCE</scope>
    <source>
        <strain evidence="16">CGMCC 1.15763</strain>
    </source>
</reference>
<dbReference type="Pfam" id="PF00730">
    <property type="entry name" value="HhH-GPD"/>
    <property type="match status" value="1"/>
</dbReference>
<dbReference type="InterPro" id="IPR003651">
    <property type="entry name" value="Endonuclease3_FeS-loop_motif"/>
</dbReference>
<keyword evidence="7" id="KW-0479">Metal-binding</keyword>
<comment type="similarity">
    <text evidence="3 14">Belongs to the Nth/MutY family.</text>
</comment>
<dbReference type="GO" id="GO:0034039">
    <property type="term" value="F:8-oxo-7,8-dihydroguanine DNA N-glycosylase activity"/>
    <property type="evidence" value="ECO:0007669"/>
    <property type="project" value="TreeGrafter"/>
</dbReference>
<dbReference type="PANTHER" id="PTHR42944:SF1">
    <property type="entry name" value="ADENINE DNA GLYCOSYLASE"/>
    <property type="match status" value="1"/>
</dbReference>
<evidence type="ECO:0000313" key="17">
    <source>
        <dbReference type="Proteomes" id="UP000633278"/>
    </source>
</evidence>
<dbReference type="GO" id="GO:0006284">
    <property type="term" value="P:base-excision repair"/>
    <property type="evidence" value="ECO:0007669"/>
    <property type="project" value="UniProtKB-UniRule"/>
</dbReference>
<evidence type="ECO:0000256" key="8">
    <source>
        <dbReference type="ARBA" id="ARBA00022763"/>
    </source>
</evidence>
<comment type="catalytic activity">
    <reaction evidence="1 14">
        <text>Hydrolyzes free adenine bases from 7,8-dihydro-8-oxoguanine:adenine mismatched double-stranded DNA, leaving an apurinic site.</text>
        <dbReference type="EC" id="3.2.2.31"/>
    </reaction>
</comment>
<dbReference type="Pfam" id="PF00633">
    <property type="entry name" value="HHH"/>
    <property type="match status" value="1"/>
</dbReference>
<protein>
    <recommendedName>
        <fullName evidence="5 14">Adenine DNA glycosylase</fullName>
        <ecNumber evidence="4 14">3.2.2.31</ecNumber>
    </recommendedName>
</protein>
<dbReference type="InterPro" id="IPR044298">
    <property type="entry name" value="MIG/MutY"/>
</dbReference>
<dbReference type="SUPFAM" id="SSF48150">
    <property type="entry name" value="DNA-glycosylase"/>
    <property type="match status" value="1"/>
</dbReference>
<keyword evidence="11" id="KW-0411">Iron-sulfur</keyword>
<keyword evidence="6" id="KW-0004">4Fe-4S</keyword>
<dbReference type="GO" id="GO:0035485">
    <property type="term" value="F:adenine/guanine mispair binding"/>
    <property type="evidence" value="ECO:0007669"/>
    <property type="project" value="TreeGrafter"/>
</dbReference>
<keyword evidence="8 14" id="KW-0227">DNA damage</keyword>
<gene>
    <name evidence="16" type="primary">mutY</name>
    <name evidence="16" type="ORF">GCM10011416_09340</name>
</gene>
<dbReference type="Gene3D" id="3.90.79.10">
    <property type="entry name" value="Nucleoside Triphosphate Pyrophosphohydrolase"/>
    <property type="match status" value="1"/>
</dbReference>
<evidence type="ECO:0000259" key="15">
    <source>
        <dbReference type="SMART" id="SM00478"/>
    </source>
</evidence>
<dbReference type="PANTHER" id="PTHR42944">
    <property type="entry name" value="ADENINE DNA GLYCOSYLASE"/>
    <property type="match status" value="1"/>
</dbReference>
<dbReference type="GO" id="GO:0000701">
    <property type="term" value="F:purine-specific mismatch base pair DNA N-glycosylase activity"/>
    <property type="evidence" value="ECO:0007669"/>
    <property type="project" value="UniProtKB-EC"/>
</dbReference>
<dbReference type="AlphaFoldDB" id="A0A917HWM1"/>
<dbReference type="SMART" id="SM00478">
    <property type="entry name" value="ENDO3c"/>
    <property type="match status" value="1"/>
</dbReference>
<accession>A0A917HWM1</accession>
<evidence type="ECO:0000256" key="4">
    <source>
        <dbReference type="ARBA" id="ARBA00012045"/>
    </source>
</evidence>
<dbReference type="GO" id="GO:0006298">
    <property type="term" value="P:mismatch repair"/>
    <property type="evidence" value="ECO:0007669"/>
    <property type="project" value="TreeGrafter"/>
</dbReference>
<keyword evidence="17" id="KW-1185">Reference proteome</keyword>
<dbReference type="SUPFAM" id="SSF55811">
    <property type="entry name" value="Nudix"/>
    <property type="match status" value="1"/>
</dbReference>